<dbReference type="EMBL" id="JAFJYH010000041">
    <property type="protein sequence ID" value="KAG4422996.1"/>
    <property type="molecule type" value="Genomic_DNA"/>
</dbReference>
<comment type="caution">
    <text evidence="8">The sequence shown here is derived from an EMBL/GenBank/DDBJ whole genome shotgun (WGS) entry which is preliminary data.</text>
</comment>
<comment type="similarity">
    <text evidence="1 6">Belongs to the aldehyde dehydrogenase family.</text>
</comment>
<keyword evidence="9" id="KW-1185">Reference proteome</keyword>
<dbReference type="AlphaFoldDB" id="A0A8H7WDQ7"/>
<dbReference type="Proteomes" id="UP000664132">
    <property type="component" value="Unassembled WGS sequence"/>
</dbReference>
<proteinExistence type="inferred from homology"/>
<dbReference type="Gene3D" id="3.40.309.10">
    <property type="entry name" value="Aldehyde Dehydrogenase, Chain A, domain 2"/>
    <property type="match status" value="1"/>
</dbReference>
<evidence type="ECO:0000313" key="8">
    <source>
        <dbReference type="EMBL" id="KAG4422996.1"/>
    </source>
</evidence>
<dbReference type="Pfam" id="PF00171">
    <property type="entry name" value="Aldedh"/>
    <property type="match status" value="2"/>
</dbReference>
<dbReference type="OrthoDB" id="310895at2759"/>
<organism evidence="8 9">
    <name type="scientific">Cadophora malorum</name>
    <dbReference type="NCBI Taxonomy" id="108018"/>
    <lineage>
        <taxon>Eukaryota</taxon>
        <taxon>Fungi</taxon>
        <taxon>Dikarya</taxon>
        <taxon>Ascomycota</taxon>
        <taxon>Pezizomycotina</taxon>
        <taxon>Leotiomycetes</taxon>
        <taxon>Helotiales</taxon>
        <taxon>Ploettnerulaceae</taxon>
        <taxon>Cadophora</taxon>
    </lineage>
</organism>
<accession>A0A8H7WDQ7</accession>
<dbReference type="FunFam" id="3.40.309.10:FF:000012">
    <property type="entry name" value="Betaine aldehyde dehydrogenase"/>
    <property type="match status" value="1"/>
</dbReference>
<dbReference type="InterPro" id="IPR016163">
    <property type="entry name" value="Ald_DH_C"/>
</dbReference>
<gene>
    <name evidence="8" type="ORF">IFR04_003908</name>
</gene>
<dbReference type="GO" id="GO:0004029">
    <property type="term" value="F:aldehyde dehydrogenase (NAD+) activity"/>
    <property type="evidence" value="ECO:0007669"/>
    <property type="project" value="UniProtKB-EC"/>
</dbReference>
<evidence type="ECO:0000259" key="7">
    <source>
        <dbReference type="Pfam" id="PF00171"/>
    </source>
</evidence>
<evidence type="ECO:0000256" key="6">
    <source>
        <dbReference type="RuleBase" id="RU003345"/>
    </source>
</evidence>
<sequence>MSLSIPSISTYHTSSTSEAAHFEVYNPATSSLLTIVQGSDASTTTAAAEAAHVAYQTWRWRSPTERSLLLFECADAVEKHAEELAELLCLENGKPYQHALMFDVKFVSDIFRYYGSIVDKLPEILQTVLPPNVVQAVPAAGSDIPQLLATHPLIKKISLTGSTAAGAAAVKSAASHVIPSTLELGGKNTFLIFEDANLDRAGADALEGAFFNKGEVFTASSRLLVHSSIHDVFVERLAKLVRKLVVGNGMAKETHVGPSISKAQQQRVLNYIGIGQAEGAKIEAQASLPSDPSCKDGYFVPPNLFTGVTRDMRIAREEIFGPVVTVLKFENEEEALSIANESDYGLTCPIYTKDSKRAMRVARKMDVGMVWINHYLRTTVGLPFGGQKARYVLP</sequence>
<feature type="domain" description="Aldehyde dehydrogenase" evidence="7">
    <location>
        <begin position="124"/>
        <end position="389"/>
    </location>
</feature>
<dbReference type="PROSITE" id="PS00687">
    <property type="entry name" value="ALDEHYDE_DEHYDR_GLU"/>
    <property type="match status" value="1"/>
</dbReference>
<evidence type="ECO:0000256" key="2">
    <source>
        <dbReference type="ARBA" id="ARBA00023002"/>
    </source>
</evidence>
<dbReference type="InterPro" id="IPR015590">
    <property type="entry name" value="Aldehyde_DH_dom"/>
</dbReference>
<comment type="catalytic activity">
    <reaction evidence="4">
        <text>an aldehyde + NAD(+) + H2O = a carboxylate + NADH + 2 H(+)</text>
        <dbReference type="Rhea" id="RHEA:16185"/>
        <dbReference type="ChEBI" id="CHEBI:15377"/>
        <dbReference type="ChEBI" id="CHEBI:15378"/>
        <dbReference type="ChEBI" id="CHEBI:17478"/>
        <dbReference type="ChEBI" id="CHEBI:29067"/>
        <dbReference type="ChEBI" id="CHEBI:57540"/>
        <dbReference type="ChEBI" id="CHEBI:57945"/>
        <dbReference type="EC" id="1.2.1.3"/>
    </reaction>
</comment>
<feature type="active site" evidence="5">
    <location>
        <position position="183"/>
    </location>
</feature>
<keyword evidence="2 6" id="KW-0560">Oxidoreductase</keyword>
<dbReference type="InterPro" id="IPR016162">
    <property type="entry name" value="Ald_DH_N"/>
</dbReference>
<dbReference type="EC" id="1.2.1.3" evidence="3"/>
<evidence type="ECO:0000313" key="9">
    <source>
        <dbReference type="Proteomes" id="UP000664132"/>
    </source>
</evidence>
<evidence type="ECO:0000256" key="4">
    <source>
        <dbReference type="ARBA" id="ARBA00049194"/>
    </source>
</evidence>
<dbReference type="PANTHER" id="PTHR11699">
    <property type="entry name" value="ALDEHYDE DEHYDROGENASE-RELATED"/>
    <property type="match status" value="1"/>
</dbReference>
<dbReference type="InterPro" id="IPR016161">
    <property type="entry name" value="Ald_DH/histidinol_DH"/>
</dbReference>
<dbReference type="SUPFAM" id="SSF53720">
    <property type="entry name" value="ALDH-like"/>
    <property type="match status" value="1"/>
</dbReference>
<evidence type="ECO:0000256" key="5">
    <source>
        <dbReference type="PROSITE-ProRule" id="PRU10007"/>
    </source>
</evidence>
<evidence type="ECO:0000256" key="1">
    <source>
        <dbReference type="ARBA" id="ARBA00009986"/>
    </source>
</evidence>
<reference evidence="8" key="1">
    <citation type="submission" date="2021-02" db="EMBL/GenBank/DDBJ databases">
        <title>Genome sequence Cadophora malorum strain M34.</title>
        <authorList>
            <person name="Stefanovic E."/>
            <person name="Vu D."/>
            <person name="Scully C."/>
            <person name="Dijksterhuis J."/>
            <person name="Roader J."/>
            <person name="Houbraken J."/>
        </authorList>
    </citation>
    <scope>NUCLEOTIDE SEQUENCE</scope>
    <source>
        <strain evidence="8">M34</strain>
    </source>
</reference>
<feature type="domain" description="Aldehyde dehydrogenase" evidence="7">
    <location>
        <begin position="18"/>
        <end position="121"/>
    </location>
</feature>
<protein>
    <recommendedName>
        <fullName evidence="3">aldehyde dehydrogenase (NAD(+))</fullName>
        <ecNumber evidence="3">1.2.1.3</ecNumber>
    </recommendedName>
</protein>
<dbReference type="InterPro" id="IPR029510">
    <property type="entry name" value="Ald_DH_CS_GLU"/>
</dbReference>
<dbReference type="Gene3D" id="3.40.605.10">
    <property type="entry name" value="Aldehyde Dehydrogenase, Chain A, domain 1"/>
    <property type="match status" value="2"/>
</dbReference>
<evidence type="ECO:0000256" key="3">
    <source>
        <dbReference type="ARBA" id="ARBA00024226"/>
    </source>
</evidence>
<name>A0A8H7WDQ7_9HELO</name>